<gene>
    <name evidence="11" type="ORF">SVIM_LOCUS468690</name>
</gene>
<evidence type="ECO:0000313" key="11">
    <source>
        <dbReference type="EMBL" id="VFU62147.1"/>
    </source>
</evidence>
<dbReference type="SUPFAM" id="SSF52058">
    <property type="entry name" value="L domain-like"/>
    <property type="match status" value="3"/>
</dbReference>
<evidence type="ECO:0000256" key="4">
    <source>
        <dbReference type="ARBA" id="ARBA00022692"/>
    </source>
</evidence>
<keyword evidence="6" id="KW-1133">Transmembrane helix</keyword>
<feature type="signal peptide" evidence="9">
    <location>
        <begin position="1"/>
        <end position="19"/>
    </location>
</feature>
<keyword evidence="4" id="KW-0812">Transmembrane</keyword>
<keyword evidence="3" id="KW-0433">Leucine-rich repeat</keyword>
<sequence length="868" mass="95278">MKTLFLSLLISTLLSLSLSKELCNSHDKKVLLQIKKHFGDPYLLASWKSDTDCCKDWYQVECDSTTNRITSLTIFAGNLSGQIPAAVGDLPYLQNLVFRKLTDVTGPIQPAIAKLVHLNFLRLDHLNLTGTVPDFLSRLKNLTFLDLSFNGLSGSIPSSLALLPNLGALHLDRNKLTGSIPEQRTDLYLSHNKLTGKIPASLGNIDFSVIDLSRNMIVGDASMLFGLNKTTQNVYLSRNMLEFSLSKVAFPSGLENLDISHNKIFGSIPPQMTQIPLQSLNVSYNRLCGQIPVGGRLQSFDFSTYFHNSRTLIAARIGTRLSVTPPPTASLLSQFLRGNLSGQIPAAVGDLPYLQNLVFRKLTDVTGPIQPAIAKLVHLNFLRLDHLNLTGTVPDFLSRLKNLTFLDLSFNGLSGSIPSSLALLPNLGALHLDRNKLTGSIPESFGKFKGSVPDLYLSHNKLTGKIPASLGNMDFSVIDLSRNMIVGDASMLFGLNKTTRNVYLSRNMLEFSLSKVAFPSGLENLDISHKIFGSIPPQMTQIPLQSLNVSYNRLCGQIPVGELCNSHDKKVLLQIKKHFGDPYLLASWQSDTDCCKDWYQVECDSTTNRITSLTIFAGNLSGQIPAAVGDLPYLQNLVFRKLTDVTGPIQPAIAKLVHLNFLRLDHLNLTGTVPGFLSRLKSLTFLDLSFNGLSGSIPSSLALLPNLGALHLDRNRLTGSIPESFGKFKGSVPDLYLSHNKLTGKIPASLGNMDFSVIDLSRNMIVGDASMLFGLNKTTRNVYLSRNKLEFSLSKVAFPSGLENLDISHNKIFGSIPPQMTQIALQSLNVSYNRLCGKIPVGGRLQSFDFSTYFHNRCLCGAPLQNCK</sequence>
<dbReference type="EMBL" id="CAADRP010002151">
    <property type="protein sequence ID" value="VFU62147.1"/>
    <property type="molecule type" value="Genomic_DNA"/>
</dbReference>
<evidence type="ECO:0000256" key="5">
    <source>
        <dbReference type="ARBA" id="ARBA00022737"/>
    </source>
</evidence>
<dbReference type="PANTHER" id="PTHR48059:SF4">
    <property type="entry name" value="POLYGALACTURONASE INHIBITOR 1-RELATED"/>
    <property type="match status" value="1"/>
</dbReference>
<evidence type="ECO:0000256" key="7">
    <source>
        <dbReference type="ARBA" id="ARBA00023136"/>
    </source>
</evidence>
<dbReference type="FunFam" id="3.80.10.10:FF:000348">
    <property type="entry name" value="Polygalacturonase inhibitor 1"/>
    <property type="match status" value="1"/>
</dbReference>
<evidence type="ECO:0000256" key="1">
    <source>
        <dbReference type="ARBA" id="ARBA00004167"/>
    </source>
</evidence>
<dbReference type="Gene3D" id="3.80.10.10">
    <property type="entry name" value="Ribonuclease Inhibitor"/>
    <property type="match status" value="3"/>
</dbReference>
<organism evidence="11">
    <name type="scientific">Salix viminalis</name>
    <name type="common">Common osier</name>
    <name type="synonym">Basket willow</name>
    <dbReference type="NCBI Taxonomy" id="40686"/>
    <lineage>
        <taxon>Eukaryota</taxon>
        <taxon>Viridiplantae</taxon>
        <taxon>Streptophyta</taxon>
        <taxon>Embryophyta</taxon>
        <taxon>Tracheophyta</taxon>
        <taxon>Spermatophyta</taxon>
        <taxon>Magnoliopsida</taxon>
        <taxon>eudicotyledons</taxon>
        <taxon>Gunneridae</taxon>
        <taxon>Pentapetalae</taxon>
        <taxon>rosids</taxon>
        <taxon>fabids</taxon>
        <taxon>Malpighiales</taxon>
        <taxon>Salicaceae</taxon>
        <taxon>Saliceae</taxon>
        <taxon>Salix</taxon>
    </lineage>
</organism>
<evidence type="ECO:0000256" key="8">
    <source>
        <dbReference type="ARBA" id="ARBA00038043"/>
    </source>
</evidence>
<feature type="domain" description="Leucine-rich repeat-containing N-terminal plant-type" evidence="10">
    <location>
        <begin position="25"/>
        <end position="63"/>
    </location>
</feature>
<comment type="similarity">
    <text evidence="8">Belongs to the polygalacturonase-inhibiting protein family.</text>
</comment>
<dbReference type="InterPro" id="IPR001611">
    <property type="entry name" value="Leu-rich_rpt"/>
</dbReference>
<accession>A0A6N2NC46</accession>
<dbReference type="SMART" id="SM00369">
    <property type="entry name" value="LRR_TYP"/>
    <property type="match status" value="6"/>
</dbReference>
<evidence type="ECO:0000256" key="3">
    <source>
        <dbReference type="ARBA" id="ARBA00022614"/>
    </source>
</evidence>
<dbReference type="InterPro" id="IPR003591">
    <property type="entry name" value="Leu-rich_rpt_typical-subtyp"/>
</dbReference>
<evidence type="ECO:0000256" key="9">
    <source>
        <dbReference type="SAM" id="SignalP"/>
    </source>
</evidence>
<dbReference type="GO" id="GO:0016020">
    <property type="term" value="C:membrane"/>
    <property type="evidence" value="ECO:0007669"/>
    <property type="project" value="UniProtKB-SubCell"/>
</dbReference>
<feature type="chain" id="PRO_5027092664" description="Leucine-rich repeat-containing N-terminal plant-type domain-containing protein" evidence="9">
    <location>
        <begin position="20"/>
        <end position="868"/>
    </location>
</feature>
<dbReference type="AlphaFoldDB" id="A0A6N2NC46"/>
<dbReference type="Pfam" id="PF00560">
    <property type="entry name" value="LRR_1"/>
    <property type="match status" value="10"/>
</dbReference>
<name>A0A6N2NC46_SALVM</name>
<dbReference type="FunFam" id="3.80.10.10:FF:000095">
    <property type="entry name" value="LRR receptor-like serine/threonine-protein kinase GSO1"/>
    <property type="match status" value="2"/>
</dbReference>
<dbReference type="InterPro" id="IPR013210">
    <property type="entry name" value="LRR_N_plant-typ"/>
</dbReference>
<keyword evidence="5" id="KW-0677">Repeat</keyword>
<reference evidence="11" key="1">
    <citation type="submission" date="2019-03" db="EMBL/GenBank/DDBJ databases">
        <authorList>
            <person name="Mank J."/>
            <person name="Almeida P."/>
        </authorList>
    </citation>
    <scope>NUCLEOTIDE SEQUENCE</scope>
    <source>
        <strain evidence="11">78183</strain>
    </source>
</reference>
<protein>
    <recommendedName>
        <fullName evidence="10">Leucine-rich repeat-containing N-terminal plant-type domain-containing protein</fullName>
    </recommendedName>
</protein>
<feature type="domain" description="Leucine-rich repeat-containing N-terminal plant-type" evidence="10">
    <location>
        <begin position="566"/>
        <end position="604"/>
    </location>
</feature>
<dbReference type="InterPro" id="IPR051848">
    <property type="entry name" value="PGIP"/>
</dbReference>
<dbReference type="Pfam" id="PF08263">
    <property type="entry name" value="LRRNT_2"/>
    <property type="match status" value="2"/>
</dbReference>
<dbReference type="PANTHER" id="PTHR48059">
    <property type="entry name" value="POLYGALACTURONASE INHIBITOR 1"/>
    <property type="match status" value="1"/>
</dbReference>
<proteinExistence type="inferred from homology"/>
<evidence type="ECO:0000256" key="6">
    <source>
        <dbReference type="ARBA" id="ARBA00022989"/>
    </source>
</evidence>
<dbReference type="InterPro" id="IPR032675">
    <property type="entry name" value="LRR_dom_sf"/>
</dbReference>
<dbReference type="PROSITE" id="PS51450">
    <property type="entry name" value="LRR"/>
    <property type="match status" value="3"/>
</dbReference>
<keyword evidence="7" id="KW-0472">Membrane</keyword>
<evidence type="ECO:0000259" key="10">
    <source>
        <dbReference type="Pfam" id="PF08263"/>
    </source>
</evidence>
<keyword evidence="9" id="KW-0732">Signal</keyword>
<evidence type="ECO:0000256" key="2">
    <source>
        <dbReference type="ARBA" id="ARBA00004196"/>
    </source>
</evidence>
<comment type="subcellular location">
    <subcellularLocation>
        <location evidence="2">Cell envelope</location>
    </subcellularLocation>
    <subcellularLocation>
        <location evidence="1">Membrane</location>
        <topology evidence="1">Single-pass membrane protein</topology>
    </subcellularLocation>
</comment>